<dbReference type="GO" id="GO:0005737">
    <property type="term" value="C:cytoplasm"/>
    <property type="evidence" value="ECO:0007669"/>
    <property type="project" value="UniProtKB-SubCell"/>
</dbReference>
<keyword evidence="7 11" id="KW-0143">Chaperone</keyword>
<comment type="domain">
    <text evidence="11">Consists of 3 domains; the N-terminus binds the ribosome, the middle domain has PPIase activity, while the C-terminus has intrinsic chaperone activity on its own.</text>
</comment>
<dbReference type="Proteomes" id="UP000185062">
    <property type="component" value="Unassembled WGS sequence"/>
</dbReference>
<evidence type="ECO:0000259" key="14">
    <source>
        <dbReference type="PROSITE" id="PS50059"/>
    </source>
</evidence>
<comment type="function">
    <text evidence="11">Involved in protein export. Acts as a chaperone by maintaining the newly synthesized protein in an open conformation. Functions as a peptidyl-prolyl cis-trans isomerase.</text>
</comment>
<dbReference type="InterPro" id="IPR008880">
    <property type="entry name" value="Trigger_fac_C"/>
</dbReference>
<name>A0A1N6JAX8_9PROT</name>
<keyword evidence="11" id="KW-0963">Cytoplasm</keyword>
<comment type="similarity">
    <text evidence="2 11 13">Belongs to the FKBP-type PPIase family. Tig subfamily.</text>
</comment>
<evidence type="ECO:0000256" key="11">
    <source>
        <dbReference type="HAMAP-Rule" id="MF_00303"/>
    </source>
</evidence>
<dbReference type="AlphaFoldDB" id="A0A1N6JAX8"/>
<comment type="subcellular location">
    <subcellularLocation>
        <location evidence="11">Cytoplasm</location>
    </subcellularLocation>
    <text evidence="11">About half TF is bound to the ribosome near the polypeptide exit tunnel while the other half is free in the cytoplasm.</text>
</comment>
<dbReference type="FunFam" id="3.10.50.40:FF:000001">
    <property type="entry name" value="Trigger factor"/>
    <property type="match status" value="1"/>
</dbReference>
<dbReference type="EC" id="5.2.1.8" evidence="3 11"/>
<evidence type="ECO:0000313" key="16">
    <source>
        <dbReference type="Proteomes" id="UP000185062"/>
    </source>
</evidence>
<keyword evidence="6 11" id="KW-0697">Rotamase</keyword>
<accession>A0A1N6JAX8</accession>
<proteinExistence type="inferred from homology"/>
<dbReference type="InterPro" id="IPR008881">
    <property type="entry name" value="Trigger_fac_ribosome-bd_bac"/>
</dbReference>
<dbReference type="InterPro" id="IPR037041">
    <property type="entry name" value="Trigger_fac_C_sf"/>
</dbReference>
<dbReference type="HAMAP" id="MF_00303">
    <property type="entry name" value="Trigger_factor_Tig"/>
    <property type="match status" value="1"/>
</dbReference>
<reference evidence="15 16" key="1">
    <citation type="submission" date="2016-12" db="EMBL/GenBank/DDBJ databases">
        <authorList>
            <person name="Song W.-J."/>
            <person name="Kurnit D.M."/>
        </authorList>
    </citation>
    <scope>NUCLEOTIDE SEQUENCE [LARGE SCALE GENOMIC DNA]</scope>
    <source>
        <strain evidence="15 16">ATCC 49181</strain>
    </source>
</reference>
<evidence type="ECO:0000256" key="2">
    <source>
        <dbReference type="ARBA" id="ARBA00005464"/>
    </source>
</evidence>
<keyword evidence="16" id="KW-1185">Reference proteome</keyword>
<evidence type="ECO:0000256" key="12">
    <source>
        <dbReference type="PROSITE-ProRule" id="PRU00277"/>
    </source>
</evidence>
<dbReference type="GO" id="GO:0015031">
    <property type="term" value="P:protein transport"/>
    <property type="evidence" value="ECO:0007669"/>
    <property type="project" value="UniProtKB-UniRule"/>
</dbReference>
<keyword evidence="8 11" id="KW-0413">Isomerase</keyword>
<dbReference type="GO" id="GO:0043022">
    <property type="term" value="F:ribosome binding"/>
    <property type="evidence" value="ECO:0007669"/>
    <property type="project" value="TreeGrafter"/>
</dbReference>
<dbReference type="SUPFAM" id="SSF102735">
    <property type="entry name" value="Trigger factor ribosome-binding domain"/>
    <property type="match status" value="1"/>
</dbReference>
<feature type="domain" description="PPIase FKBP-type" evidence="14">
    <location>
        <begin position="162"/>
        <end position="242"/>
    </location>
</feature>
<dbReference type="Pfam" id="PF05698">
    <property type="entry name" value="Trigger_C"/>
    <property type="match status" value="1"/>
</dbReference>
<evidence type="ECO:0000256" key="1">
    <source>
        <dbReference type="ARBA" id="ARBA00000971"/>
    </source>
</evidence>
<sequence length="434" mass="49604">MRSNVENLGALKRRLDITASQEKIQIEVEKRLKRLAKTAKIHGFRPGKVPLKIIAQQYGLQLQQDVLNDMLQKEFDDAVKELNLRIAGYPHFEAKQASEEETQYTFSVIFEVYPDIVLGDLSQKSIEQPLVQVNADDIDKTLEIVRKQRVEYRSEARPAMKLDRVNINYHGVIDGNDIADGKAENVNLILGEGKFLKDFEESLIGMDVGQNKSFEITFPENYHGKEIAGKTVTFEVKINAVEAPVLPEIDAEFAKLLGIEGGSIEKMREEIQSNLEREVSKRVKIRLKEQIMQSLLDTTQIEAPKFLVDQELDRLMQNTRDDLEARGMKTKEMPISRDLFQDKAEYRVKLGLILAELVKIHELKAQSEQIRRVVEDAAQGYENPDEVIKWHYAASERLKEAESIVLEDNVVNWALQKVKVVDKAITFDELMGIS</sequence>
<dbReference type="PROSITE" id="PS50059">
    <property type="entry name" value="FKBP_PPIASE"/>
    <property type="match status" value="1"/>
</dbReference>
<dbReference type="STRING" id="44575.SAMN05216419_10045"/>
<evidence type="ECO:0000256" key="3">
    <source>
        <dbReference type="ARBA" id="ARBA00013194"/>
    </source>
</evidence>
<gene>
    <name evidence="11" type="primary">tig</name>
    <name evidence="15" type="ORF">SAMN02743940_2443</name>
</gene>
<dbReference type="GO" id="GO:0051301">
    <property type="term" value="P:cell division"/>
    <property type="evidence" value="ECO:0007669"/>
    <property type="project" value="UniProtKB-KW"/>
</dbReference>
<dbReference type="PANTHER" id="PTHR30560:SF3">
    <property type="entry name" value="TRIGGER FACTOR-LIKE PROTEIN TIG, CHLOROPLASTIC"/>
    <property type="match status" value="1"/>
</dbReference>
<keyword evidence="5 11" id="KW-0132">Cell division</keyword>
<protein>
    <recommendedName>
        <fullName evidence="4 11">Trigger factor</fullName>
        <shortName evidence="11">TF</shortName>
        <ecNumber evidence="3 11">5.2.1.8</ecNumber>
    </recommendedName>
    <alternativeName>
        <fullName evidence="10 11">PPIase</fullName>
    </alternativeName>
</protein>
<comment type="catalytic activity">
    <reaction evidence="1 11 12">
        <text>[protein]-peptidylproline (omega=180) = [protein]-peptidylproline (omega=0)</text>
        <dbReference type="Rhea" id="RHEA:16237"/>
        <dbReference type="Rhea" id="RHEA-COMP:10747"/>
        <dbReference type="Rhea" id="RHEA-COMP:10748"/>
        <dbReference type="ChEBI" id="CHEBI:83833"/>
        <dbReference type="ChEBI" id="CHEBI:83834"/>
        <dbReference type="EC" id="5.2.1.8"/>
    </reaction>
</comment>
<dbReference type="eggNOG" id="COG0544">
    <property type="taxonomic scope" value="Bacteria"/>
</dbReference>
<evidence type="ECO:0000256" key="5">
    <source>
        <dbReference type="ARBA" id="ARBA00022618"/>
    </source>
</evidence>
<dbReference type="PIRSF" id="PIRSF003095">
    <property type="entry name" value="Trigger_factor"/>
    <property type="match status" value="1"/>
</dbReference>
<evidence type="ECO:0000256" key="6">
    <source>
        <dbReference type="ARBA" id="ARBA00023110"/>
    </source>
</evidence>
<dbReference type="SUPFAM" id="SSF109998">
    <property type="entry name" value="Triger factor/SurA peptide-binding domain-like"/>
    <property type="match status" value="1"/>
</dbReference>
<dbReference type="GO" id="GO:0051083">
    <property type="term" value="P:'de novo' cotranslational protein folding"/>
    <property type="evidence" value="ECO:0007669"/>
    <property type="project" value="TreeGrafter"/>
</dbReference>
<dbReference type="InterPro" id="IPR036611">
    <property type="entry name" value="Trigger_fac_ribosome-bd_sf"/>
</dbReference>
<dbReference type="SUPFAM" id="SSF54534">
    <property type="entry name" value="FKBP-like"/>
    <property type="match status" value="1"/>
</dbReference>
<evidence type="ECO:0000256" key="7">
    <source>
        <dbReference type="ARBA" id="ARBA00023186"/>
    </source>
</evidence>
<dbReference type="Pfam" id="PF05697">
    <property type="entry name" value="Trigger_N"/>
    <property type="match status" value="1"/>
</dbReference>
<dbReference type="InterPro" id="IPR046357">
    <property type="entry name" value="PPIase_dom_sf"/>
</dbReference>
<evidence type="ECO:0000256" key="10">
    <source>
        <dbReference type="ARBA" id="ARBA00029986"/>
    </source>
</evidence>
<dbReference type="Gene3D" id="3.30.70.1050">
    <property type="entry name" value="Trigger factor ribosome-binding domain"/>
    <property type="match status" value="1"/>
</dbReference>
<dbReference type="RefSeq" id="WP_028460876.1">
    <property type="nucleotide sequence ID" value="NZ_FSRO01000001.1"/>
</dbReference>
<dbReference type="PANTHER" id="PTHR30560">
    <property type="entry name" value="TRIGGER FACTOR CHAPERONE AND PEPTIDYL-PROLYL CIS/TRANS ISOMERASE"/>
    <property type="match status" value="1"/>
</dbReference>
<dbReference type="GO" id="GO:0044183">
    <property type="term" value="F:protein folding chaperone"/>
    <property type="evidence" value="ECO:0007669"/>
    <property type="project" value="TreeGrafter"/>
</dbReference>
<dbReference type="InterPro" id="IPR005215">
    <property type="entry name" value="Trig_fac"/>
</dbReference>
<evidence type="ECO:0000313" key="15">
    <source>
        <dbReference type="EMBL" id="SIO41289.1"/>
    </source>
</evidence>
<dbReference type="GO" id="GO:0003755">
    <property type="term" value="F:peptidyl-prolyl cis-trans isomerase activity"/>
    <property type="evidence" value="ECO:0007669"/>
    <property type="project" value="UniProtKB-UniRule"/>
</dbReference>
<evidence type="ECO:0000256" key="4">
    <source>
        <dbReference type="ARBA" id="ARBA00016902"/>
    </source>
</evidence>
<dbReference type="Gene3D" id="3.10.50.40">
    <property type="match status" value="1"/>
</dbReference>
<dbReference type="GO" id="GO:0043335">
    <property type="term" value="P:protein unfolding"/>
    <property type="evidence" value="ECO:0007669"/>
    <property type="project" value="TreeGrafter"/>
</dbReference>
<dbReference type="InterPro" id="IPR027304">
    <property type="entry name" value="Trigger_fact/SurA_dom_sf"/>
</dbReference>
<dbReference type="NCBIfam" id="TIGR00115">
    <property type="entry name" value="tig"/>
    <property type="match status" value="1"/>
</dbReference>
<organism evidence="15 16">
    <name type="scientific">Nitrosomonas cryotolerans ATCC 49181</name>
    <dbReference type="NCBI Taxonomy" id="1131553"/>
    <lineage>
        <taxon>Bacteria</taxon>
        <taxon>Pseudomonadati</taxon>
        <taxon>Pseudomonadota</taxon>
        <taxon>Betaproteobacteria</taxon>
        <taxon>Nitrosomonadales</taxon>
        <taxon>Nitrosomonadaceae</taxon>
        <taxon>Nitrosomonas</taxon>
    </lineage>
</organism>
<dbReference type="EMBL" id="FSRO01000001">
    <property type="protein sequence ID" value="SIO41289.1"/>
    <property type="molecule type" value="Genomic_DNA"/>
</dbReference>
<evidence type="ECO:0000256" key="13">
    <source>
        <dbReference type="RuleBase" id="RU003914"/>
    </source>
</evidence>
<keyword evidence="9 11" id="KW-0131">Cell cycle</keyword>
<dbReference type="InterPro" id="IPR001179">
    <property type="entry name" value="PPIase_FKBP_dom"/>
</dbReference>
<dbReference type="Pfam" id="PF00254">
    <property type="entry name" value="FKBP_C"/>
    <property type="match status" value="1"/>
</dbReference>
<dbReference type="Gene3D" id="1.10.3120.10">
    <property type="entry name" value="Trigger factor, C-terminal domain"/>
    <property type="match status" value="1"/>
</dbReference>
<evidence type="ECO:0000256" key="8">
    <source>
        <dbReference type="ARBA" id="ARBA00023235"/>
    </source>
</evidence>
<evidence type="ECO:0000256" key="9">
    <source>
        <dbReference type="ARBA" id="ARBA00023306"/>
    </source>
</evidence>